<dbReference type="CDD" id="cd04187">
    <property type="entry name" value="DPM1_like_bac"/>
    <property type="match status" value="1"/>
</dbReference>
<keyword evidence="1" id="KW-0472">Membrane</keyword>
<proteinExistence type="predicted"/>
<gene>
    <name evidence="3" type="ORF">SAMN05421783_10670</name>
</gene>
<dbReference type="InterPro" id="IPR029044">
    <property type="entry name" value="Nucleotide-diphossugar_trans"/>
</dbReference>
<dbReference type="PANTHER" id="PTHR48090">
    <property type="entry name" value="UNDECAPRENYL-PHOSPHATE 4-DEOXY-4-FORMAMIDO-L-ARABINOSE TRANSFERASE-RELATED"/>
    <property type="match status" value="1"/>
</dbReference>
<dbReference type="Pfam" id="PF00535">
    <property type="entry name" value="Glycos_transf_2"/>
    <property type="match status" value="1"/>
</dbReference>
<keyword evidence="4" id="KW-1185">Reference proteome</keyword>
<dbReference type="AlphaFoldDB" id="A0A1H2V1R0"/>
<dbReference type="Gene3D" id="3.90.550.10">
    <property type="entry name" value="Spore Coat Polysaccharide Biosynthesis Protein SpsA, Chain A"/>
    <property type="match status" value="1"/>
</dbReference>
<keyword evidence="3" id="KW-0808">Transferase</keyword>
<dbReference type="SUPFAM" id="SSF53448">
    <property type="entry name" value="Nucleotide-diphospho-sugar transferases"/>
    <property type="match status" value="1"/>
</dbReference>
<feature type="transmembrane region" description="Helical" evidence="1">
    <location>
        <begin position="266"/>
        <end position="292"/>
    </location>
</feature>
<organism evidence="3 4">
    <name type="scientific">Thiocapsa roseopersicina</name>
    <dbReference type="NCBI Taxonomy" id="1058"/>
    <lineage>
        <taxon>Bacteria</taxon>
        <taxon>Pseudomonadati</taxon>
        <taxon>Pseudomonadota</taxon>
        <taxon>Gammaproteobacteria</taxon>
        <taxon>Chromatiales</taxon>
        <taxon>Chromatiaceae</taxon>
        <taxon>Thiocapsa</taxon>
    </lineage>
</organism>
<keyword evidence="1" id="KW-0812">Transmembrane</keyword>
<feature type="domain" description="Glycosyltransferase 2-like" evidence="2">
    <location>
        <begin position="8"/>
        <end position="145"/>
    </location>
</feature>
<protein>
    <submittedName>
        <fullName evidence="3">Glycosyltransferase involved in cell wall bisynthesis</fullName>
    </submittedName>
</protein>
<dbReference type="InterPro" id="IPR050256">
    <property type="entry name" value="Glycosyltransferase_2"/>
</dbReference>
<dbReference type="STRING" id="1058.SAMN05421783_10670"/>
<dbReference type="Proteomes" id="UP000198816">
    <property type="component" value="Unassembled WGS sequence"/>
</dbReference>
<feature type="transmembrane region" description="Helical" evidence="1">
    <location>
        <begin position="229"/>
        <end position="254"/>
    </location>
</feature>
<reference evidence="4" key="1">
    <citation type="submission" date="2016-10" db="EMBL/GenBank/DDBJ databases">
        <authorList>
            <person name="Varghese N."/>
            <person name="Submissions S."/>
        </authorList>
    </citation>
    <scope>NUCLEOTIDE SEQUENCE [LARGE SCALE GENOMIC DNA]</scope>
    <source>
        <strain evidence="4">DSM 217</strain>
    </source>
</reference>
<evidence type="ECO:0000313" key="4">
    <source>
        <dbReference type="Proteomes" id="UP000198816"/>
    </source>
</evidence>
<evidence type="ECO:0000256" key="1">
    <source>
        <dbReference type="SAM" id="Phobius"/>
    </source>
</evidence>
<dbReference type="InterPro" id="IPR001173">
    <property type="entry name" value="Glyco_trans_2-like"/>
</dbReference>
<dbReference type="GO" id="GO:0005886">
    <property type="term" value="C:plasma membrane"/>
    <property type="evidence" value="ECO:0007669"/>
    <property type="project" value="TreeGrafter"/>
</dbReference>
<dbReference type="EMBL" id="FNNZ01000006">
    <property type="protein sequence ID" value="SDW61844.1"/>
    <property type="molecule type" value="Genomic_DNA"/>
</dbReference>
<sequence>MPQPIDQSIVIPVYRNEENVPDLLKALETLTASIEGKTEVVFVVDGSPDRSGELLRDALAGCPFPSRLVSHSRNFGSFAAIRTGLVHARGERFAAMAADLQEPPELVFSFFEILKRDEADVVFGHRAERHDHATSKLLSNLFWGFYRRFVLPDVPRGGVDVFACNQKVRDALLRIEESNSSLVAQLFWVGFRRKFATYTRLAREKGKSAWSFRRRFNYMLDSIFSYSDLPVMVLLWTGIIGILFSLLLSLLILIAKMLGWIEVAGYTPVMLTILIMGSFTLFSQGLMGCYLWRTLENTKHRPLSLVSDEQDFQGRIEGQPHD</sequence>
<dbReference type="OrthoDB" id="9811884at2"/>
<dbReference type="PANTHER" id="PTHR48090:SF8">
    <property type="entry name" value="GLYCOSYLTRANSFERASE CSBB-RELATED"/>
    <property type="match status" value="1"/>
</dbReference>
<name>A0A1H2V1R0_THIRO</name>
<dbReference type="RefSeq" id="WP_093030028.1">
    <property type="nucleotide sequence ID" value="NZ_FNNZ01000006.1"/>
</dbReference>
<evidence type="ECO:0000313" key="3">
    <source>
        <dbReference type="EMBL" id="SDW61844.1"/>
    </source>
</evidence>
<keyword evidence="1" id="KW-1133">Transmembrane helix</keyword>
<accession>A0A1H2V1R0</accession>
<evidence type="ECO:0000259" key="2">
    <source>
        <dbReference type="Pfam" id="PF00535"/>
    </source>
</evidence>
<dbReference type="GO" id="GO:0016740">
    <property type="term" value="F:transferase activity"/>
    <property type="evidence" value="ECO:0007669"/>
    <property type="project" value="UniProtKB-KW"/>
</dbReference>